<accession>A0A0W0FPY1</accession>
<gene>
    <name evidence="2" type="ORF">WG66_8969</name>
</gene>
<comment type="caution">
    <text evidence="2">The sequence shown here is derived from an EMBL/GenBank/DDBJ whole genome shotgun (WGS) entry which is preliminary data.</text>
</comment>
<dbReference type="EMBL" id="LATX01001761">
    <property type="protein sequence ID" value="KTB38451.1"/>
    <property type="molecule type" value="Genomic_DNA"/>
</dbReference>
<evidence type="ECO:0000313" key="3">
    <source>
        <dbReference type="Proteomes" id="UP000054988"/>
    </source>
</evidence>
<dbReference type="InterPro" id="IPR019405">
    <property type="entry name" value="Lactonase_7-beta_prop"/>
</dbReference>
<evidence type="ECO:0008006" key="4">
    <source>
        <dbReference type="Google" id="ProtNLM"/>
    </source>
</evidence>
<comment type="similarity">
    <text evidence="1">Belongs to the cycloisomerase 2 family.</text>
</comment>
<dbReference type="AlphaFoldDB" id="A0A0W0FPY1"/>
<evidence type="ECO:0000256" key="1">
    <source>
        <dbReference type="ARBA" id="ARBA00005564"/>
    </source>
</evidence>
<organism evidence="2 3">
    <name type="scientific">Moniliophthora roreri</name>
    <name type="common">Frosty pod rot fungus</name>
    <name type="synonym">Monilia roreri</name>
    <dbReference type="NCBI Taxonomy" id="221103"/>
    <lineage>
        <taxon>Eukaryota</taxon>
        <taxon>Fungi</taxon>
        <taxon>Dikarya</taxon>
        <taxon>Basidiomycota</taxon>
        <taxon>Agaricomycotina</taxon>
        <taxon>Agaricomycetes</taxon>
        <taxon>Agaricomycetidae</taxon>
        <taxon>Agaricales</taxon>
        <taxon>Marasmiineae</taxon>
        <taxon>Marasmiaceae</taxon>
        <taxon>Moniliophthora</taxon>
    </lineage>
</organism>
<protein>
    <recommendedName>
        <fullName evidence="4">Isomerase YbhE</fullName>
    </recommendedName>
</protein>
<dbReference type="PANTHER" id="PTHR30344:SF1">
    <property type="entry name" value="6-PHOSPHOGLUCONOLACTONASE"/>
    <property type="match status" value="1"/>
</dbReference>
<dbReference type="Proteomes" id="UP000054988">
    <property type="component" value="Unassembled WGS sequence"/>
</dbReference>
<dbReference type="InterPro" id="IPR015943">
    <property type="entry name" value="WD40/YVTN_repeat-like_dom_sf"/>
</dbReference>
<dbReference type="eggNOG" id="ENOG502S3WY">
    <property type="taxonomic scope" value="Eukaryota"/>
</dbReference>
<name>A0A0W0FPY1_MONRR</name>
<dbReference type="InterPro" id="IPR011048">
    <property type="entry name" value="Haem_d1_sf"/>
</dbReference>
<evidence type="ECO:0000313" key="2">
    <source>
        <dbReference type="EMBL" id="KTB38451.1"/>
    </source>
</evidence>
<dbReference type="Pfam" id="PF10282">
    <property type="entry name" value="Lactonase"/>
    <property type="match status" value="1"/>
</dbReference>
<sequence length="351" mass="38050">MTYRILVGSYTHEVFTLEFDSKSSSISTLATSTVGFHPSWVTTHPEDPSLVFACLEQSDGGIVALKYDNTGKGTVVASAPSGGQDPCHLLVKDDELFIANYSSGDFAILPVSHKPPYILSQTPAVTRLTGSGPNKERQLSAHAHGVYWIEETKEILVPDLGGDFVYRFRKDGGAWDIAGKIKFESGGGPRHIALHDGVLYTLLELKSSVVKHVFPSLPQEPVFLADSSTLLHPPPLPNEMLAAEILIPQPNSQYPTTYVYISNRNDPSPDGDTIAIFEANASKSLMLVKEVRTGLKHLRGMAFGGSHDQWLVAGGVNGGGVKIFERIDGGKNLKLIAAKEDIQGPTAFLWR</sequence>
<dbReference type="Gene3D" id="2.130.10.10">
    <property type="entry name" value="YVTN repeat-like/Quinoprotein amine dehydrogenase"/>
    <property type="match status" value="1"/>
</dbReference>
<reference evidence="2 3" key="1">
    <citation type="submission" date="2015-12" db="EMBL/GenBank/DDBJ databases">
        <title>Draft genome sequence of Moniliophthora roreri, the causal agent of frosty pod rot of cacao.</title>
        <authorList>
            <person name="Aime M.C."/>
            <person name="Diaz-Valderrama J.R."/>
            <person name="Kijpornyongpan T."/>
            <person name="Phillips-Mora W."/>
        </authorList>
    </citation>
    <scope>NUCLEOTIDE SEQUENCE [LARGE SCALE GENOMIC DNA]</scope>
    <source>
        <strain evidence="2 3">MCA 2952</strain>
    </source>
</reference>
<dbReference type="InterPro" id="IPR050282">
    <property type="entry name" value="Cycloisomerase_2"/>
</dbReference>
<dbReference type="GO" id="GO:0017057">
    <property type="term" value="F:6-phosphogluconolactonase activity"/>
    <property type="evidence" value="ECO:0007669"/>
    <property type="project" value="TreeGrafter"/>
</dbReference>
<dbReference type="SUPFAM" id="SSF51004">
    <property type="entry name" value="C-terminal (heme d1) domain of cytochrome cd1-nitrite reductase"/>
    <property type="match status" value="1"/>
</dbReference>
<dbReference type="PANTHER" id="PTHR30344">
    <property type="entry name" value="6-PHOSPHOGLUCONOLACTONASE-RELATED"/>
    <property type="match status" value="1"/>
</dbReference>
<proteinExistence type="inferred from homology"/>